<dbReference type="NCBIfam" id="TIGR01891">
    <property type="entry name" value="amidohydrolases"/>
    <property type="match status" value="1"/>
</dbReference>
<dbReference type="InterPro" id="IPR036264">
    <property type="entry name" value="Bact_exopeptidase_dim_dom"/>
</dbReference>
<dbReference type="InterPro" id="IPR002933">
    <property type="entry name" value="Peptidase_M20"/>
</dbReference>
<dbReference type="SUPFAM" id="SSF53187">
    <property type="entry name" value="Zn-dependent exopeptidases"/>
    <property type="match status" value="1"/>
</dbReference>
<dbReference type="Pfam" id="PF01546">
    <property type="entry name" value="Peptidase_M20"/>
    <property type="match status" value="1"/>
</dbReference>
<dbReference type="InterPro" id="IPR017439">
    <property type="entry name" value="Amidohydrolase"/>
</dbReference>
<dbReference type="InterPro" id="IPR011650">
    <property type="entry name" value="Peptidase_M20_dimer"/>
</dbReference>
<comment type="caution">
    <text evidence="3">The sequence shown here is derived from an EMBL/GenBank/DDBJ whole genome shotgun (WGS) entry which is preliminary data.</text>
</comment>
<dbReference type="RefSeq" id="WP_241349273.1">
    <property type="nucleotide sequence ID" value="NZ_JAKZGP010000051.1"/>
</dbReference>
<evidence type="ECO:0000256" key="1">
    <source>
        <dbReference type="ARBA" id="ARBA00022801"/>
    </source>
</evidence>
<evidence type="ECO:0000313" key="3">
    <source>
        <dbReference type="EMBL" id="MCH7410915.1"/>
    </source>
</evidence>
<name>A0ABS9V3C4_9BACT</name>
<dbReference type="PANTHER" id="PTHR11014:SF169">
    <property type="entry name" value="CLAN MH, FAMILY M20, PEPTIDASE T-LIKE METALLOPEPTIDASE"/>
    <property type="match status" value="1"/>
</dbReference>
<keyword evidence="4" id="KW-1185">Reference proteome</keyword>
<dbReference type="PIRSF" id="PIRSF005962">
    <property type="entry name" value="Pept_M20D_amidohydro"/>
    <property type="match status" value="1"/>
</dbReference>
<sequence>MDAKKLKQIKELRHILHQHPELSGQEKETAKRIAEFFKPLNPSQTIKNIGGYGIAFVFEGKEGGPTSLFRCELDALPIHENNDIKHKSVHEGIAHLCGHDGHMAIIAGLGLSISNASLHRGRVILLFQPAEETGEGAASVVEDTKFSKIKPDFAFALHNLPGYDKNQVVIKKGSFTAASTGMIIKLKGKNSHAAHPEDGNSPAEAMSKMIVALQKLPDAMKKFSLITVIHAKLGEVAFGTTPGEAVVMATLRSFDNDTQLLLINYAEKLSQQIAKEYGLSITFEYTEDFAATINDPDAWEYANQAAKDLKLKAKHIRIPFRWSEDFGMFSAHTKTLLFGLGSGKSHPQLHENNYDFNDDLIPTGVSMFEGIVKQIHQD</sequence>
<accession>A0ABS9V3C4</accession>
<evidence type="ECO:0000259" key="2">
    <source>
        <dbReference type="Pfam" id="PF07687"/>
    </source>
</evidence>
<dbReference type="Gene3D" id="3.40.630.10">
    <property type="entry name" value="Zn peptidases"/>
    <property type="match status" value="1"/>
</dbReference>
<feature type="domain" description="Peptidase M20 dimerisation" evidence="2">
    <location>
        <begin position="180"/>
        <end position="276"/>
    </location>
</feature>
<dbReference type="SUPFAM" id="SSF55031">
    <property type="entry name" value="Bacterial exopeptidase dimerisation domain"/>
    <property type="match status" value="1"/>
</dbReference>
<proteinExistence type="predicted"/>
<keyword evidence="1" id="KW-0378">Hydrolase</keyword>
<dbReference type="Pfam" id="PF07687">
    <property type="entry name" value="M20_dimer"/>
    <property type="match status" value="1"/>
</dbReference>
<gene>
    <name evidence="3" type="ORF">MM239_16015</name>
</gene>
<dbReference type="Proteomes" id="UP001165489">
    <property type="component" value="Unassembled WGS sequence"/>
</dbReference>
<dbReference type="EMBL" id="JAKZGP010000051">
    <property type="protein sequence ID" value="MCH7410915.1"/>
    <property type="molecule type" value="Genomic_DNA"/>
</dbReference>
<protein>
    <submittedName>
        <fullName evidence="3">Amidohydrolase</fullName>
    </submittedName>
</protein>
<dbReference type="PANTHER" id="PTHR11014">
    <property type="entry name" value="PEPTIDASE M20 FAMILY MEMBER"/>
    <property type="match status" value="1"/>
</dbReference>
<reference evidence="3" key="1">
    <citation type="submission" date="2022-03" db="EMBL/GenBank/DDBJ databases">
        <title>De novo assembled genomes of Belliella spp. (Cyclobacteriaceae) strains.</title>
        <authorList>
            <person name="Szabo A."/>
            <person name="Korponai K."/>
            <person name="Felfoldi T."/>
        </authorList>
    </citation>
    <scope>NUCLEOTIDE SEQUENCE</scope>
    <source>
        <strain evidence="3">DSM 111904</strain>
    </source>
</reference>
<dbReference type="Gene3D" id="3.30.70.360">
    <property type="match status" value="1"/>
</dbReference>
<organism evidence="3 4">
    <name type="scientific">Belliella filtrata</name>
    <dbReference type="NCBI Taxonomy" id="2923435"/>
    <lineage>
        <taxon>Bacteria</taxon>
        <taxon>Pseudomonadati</taxon>
        <taxon>Bacteroidota</taxon>
        <taxon>Cytophagia</taxon>
        <taxon>Cytophagales</taxon>
        <taxon>Cyclobacteriaceae</taxon>
        <taxon>Belliella</taxon>
    </lineage>
</organism>
<evidence type="ECO:0000313" key="4">
    <source>
        <dbReference type="Proteomes" id="UP001165489"/>
    </source>
</evidence>